<sequence length="110" mass="12352">MSEQNVSKPLPDLPTDKSEFWILRLYVAGHAMRSLTAIANLQALCEEHLPDRYHIEVIDVIEDPERASTDQILALPTLIRALPPPVRKIIGDLSNTERVLVGLEIAQHSH</sequence>
<dbReference type="SUPFAM" id="SSF52833">
    <property type="entry name" value="Thioredoxin-like"/>
    <property type="match status" value="1"/>
</dbReference>
<organism evidence="2 3">
    <name type="scientific">Candidatus Chloroploca asiatica</name>
    <dbReference type="NCBI Taxonomy" id="1506545"/>
    <lineage>
        <taxon>Bacteria</taxon>
        <taxon>Bacillati</taxon>
        <taxon>Chloroflexota</taxon>
        <taxon>Chloroflexia</taxon>
        <taxon>Chloroflexales</taxon>
        <taxon>Chloroflexineae</taxon>
        <taxon>Oscillochloridaceae</taxon>
        <taxon>Candidatus Chloroploca</taxon>
    </lineage>
</organism>
<dbReference type="PANTHER" id="PTHR41709:SF2">
    <property type="entry name" value="CIRCADIAN CLOCK PROTEIN KAIB2"/>
    <property type="match status" value="1"/>
</dbReference>
<reference evidence="2 3" key="1">
    <citation type="submission" date="2016-05" db="EMBL/GenBank/DDBJ databases">
        <authorList>
            <person name="Lavstsen T."/>
            <person name="Jespersen J.S."/>
        </authorList>
    </citation>
    <scope>NUCLEOTIDE SEQUENCE [LARGE SCALE GENOMIC DNA]</scope>
    <source>
        <strain evidence="2 3">B7-9</strain>
    </source>
</reference>
<dbReference type="PANTHER" id="PTHR41709">
    <property type="entry name" value="KAIB-LIKE PROTEIN 1"/>
    <property type="match status" value="1"/>
</dbReference>
<dbReference type="GO" id="GO:0048511">
    <property type="term" value="P:rhythmic process"/>
    <property type="evidence" value="ECO:0007669"/>
    <property type="project" value="InterPro"/>
</dbReference>
<name>A0A2H3KGA6_9CHLR</name>
<dbReference type="InterPro" id="IPR036249">
    <property type="entry name" value="Thioredoxin-like_sf"/>
</dbReference>
<gene>
    <name evidence="2" type="ORF">A9Q02_05825</name>
</gene>
<protein>
    <submittedName>
        <fullName evidence="2">Circadian clock protein KaiB</fullName>
    </submittedName>
</protein>
<evidence type="ECO:0000313" key="3">
    <source>
        <dbReference type="Proteomes" id="UP000220922"/>
    </source>
</evidence>
<dbReference type="EMBL" id="LYXE01000182">
    <property type="protein sequence ID" value="PDV96743.1"/>
    <property type="molecule type" value="Genomic_DNA"/>
</dbReference>
<dbReference type="SMART" id="SM01248">
    <property type="entry name" value="KaiB"/>
    <property type="match status" value="1"/>
</dbReference>
<dbReference type="RefSeq" id="WP_097655128.1">
    <property type="nucleotide sequence ID" value="NZ_LYXE01000182.1"/>
</dbReference>
<dbReference type="CDD" id="cd02978">
    <property type="entry name" value="KaiB_like"/>
    <property type="match status" value="1"/>
</dbReference>
<proteinExistence type="predicted"/>
<feature type="domain" description="KaiB" evidence="1">
    <location>
        <begin position="24"/>
        <end position="105"/>
    </location>
</feature>
<dbReference type="InterPro" id="IPR039022">
    <property type="entry name" value="KaiB-like"/>
</dbReference>
<dbReference type="AlphaFoldDB" id="A0A2H3KGA6"/>
<dbReference type="InterPro" id="IPR011649">
    <property type="entry name" value="KaiB_domain"/>
</dbReference>
<evidence type="ECO:0000259" key="1">
    <source>
        <dbReference type="SMART" id="SM01248"/>
    </source>
</evidence>
<dbReference type="Gene3D" id="3.40.30.10">
    <property type="entry name" value="Glutaredoxin"/>
    <property type="match status" value="1"/>
</dbReference>
<dbReference type="Proteomes" id="UP000220922">
    <property type="component" value="Unassembled WGS sequence"/>
</dbReference>
<dbReference type="OrthoDB" id="5458519at2"/>
<accession>A0A2H3KGA6</accession>
<dbReference type="Pfam" id="PF07689">
    <property type="entry name" value="KaiB"/>
    <property type="match status" value="1"/>
</dbReference>
<comment type="caution">
    <text evidence="2">The sequence shown here is derived from an EMBL/GenBank/DDBJ whole genome shotgun (WGS) entry which is preliminary data.</text>
</comment>
<evidence type="ECO:0000313" key="2">
    <source>
        <dbReference type="EMBL" id="PDV96743.1"/>
    </source>
</evidence>
<keyword evidence="3" id="KW-1185">Reference proteome</keyword>